<evidence type="ECO:0000256" key="2">
    <source>
        <dbReference type="ARBA" id="ARBA00023239"/>
    </source>
</evidence>
<name>A0AAU8JGU0_9CYAN</name>
<reference evidence="5" key="1">
    <citation type="submission" date="2024-07" db="EMBL/GenBank/DDBJ databases">
        <authorList>
            <person name="Kim Y.J."/>
            <person name="Jeong J.Y."/>
        </authorList>
    </citation>
    <scope>NUCLEOTIDE SEQUENCE</scope>
    <source>
        <strain evidence="5">GIHE-MW2</strain>
    </source>
</reference>
<accession>A0AAU8JGU0</accession>
<dbReference type="NCBIfam" id="TIGR03695">
    <property type="entry name" value="menH_SHCHC"/>
    <property type="match status" value="1"/>
</dbReference>
<dbReference type="PANTHER" id="PTHR42916">
    <property type="entry name" value="2-SUCCINYL-5-ENOLPYRUVYL-6-HYDROXY-3-CYCLOHEXENE-1-CARBOXYLATE SYNTHASE"/>
    <property type="match status" value="1"/>
</dbReference>
<comment type="function">
    <text evidence="3">Catalyzes a proton abstraction reaction that results in 2,5-elimination of pyruvate from 2-succinyl-5-enolpyruvyl-6-hydroxy-3-cyclohexene-1-carboxylate (SEPHCHC) and the formation of 2-succinyl-6-hydroxy-2,4-cyclohexadiene-1-carboxylate (SHCHC).</text>
</comment>
<protein>
    <recommendedName>
        <fullName evidence="3">Putative 2-succinyl-6-hydroxy-2,4-cyclohexadiene-1-carboxylate synthase</fullName>
        <shortName evidence="3">SHCHC synthase</shortName>
        <ecNumber evidence="3">4.2.99.20</ecNumber>
    </recommendedName>
</protein>
<dbReference type="AlphaFoldDB" id="A0AAU8JGU0"/>
<dbReference type="Pfam" id="PF00561">
    <property type="entry name" value="Abhydrolase_1"/>
    <property type="match status" value="1"/>
</dbReference>
<comment type="subunit">
    <text evidence="3">Monomer.</text>
</comment>
<dbReference type="HAMAP" id="MF_01660">
    <property type="entry name" value="MenH"/>
    <property type="match status" value="1"/>
</dbReference>
<evidence type="ECO:0000256" key="3">
    <source>
        <dbReference type="HAMAP-Rule" id="MF_01660"/>
    </source>
</evidence>
<dbReference type="PANTHER" id="PTHR42916:SF1">
    <property type="entry name" value="PROTEIN PHYLLO, CHLOROPLASTIC"/>
    <property type="match status" value="1"/>
</dbReference>
<dbReference type="InterPro" id="IPR000073">
    <property type="entry name" value="AB_hydrolase_1"/>
</dbReference>
<dbReference type="Gene3D" id="3.40.50.1820">
    <property type="entry name" value="alpha/beta hydrolase"/>
    <property type="match status" value="1"/>
</dbReference>
<dbReference type="InterPro" id="IPR022485">
    <property type="entry name" value="SHCHC_synthase_MenH"/>
</dbReference>
<comment type="pathway">
    <text evidence="3">Cofactor biosynthesis; phylloquinone biosynthesis.</text>
</comment>
<organism evidence="5">
    <name type="scientific">Planktothricoides raciborskii GIHE-MW2</name>
    <dbReference type="NCBI Taxonomy" id="2792601"/>
    <lineage>
        <taxon>Bacteria</taxon>
        <taxon>Bacillati</taxon>
        <taxon>Cyanobacteriota</taxon>
        <taxon>Cyanophyceae</taxon>
        <taxon>Oscillatoriophycideae</taxon>
        <taxon>Oscillatoriales</taxon>
        <taxon>Oscillatoriaceae</taxon>
        <taxon>Planktothricoides</taxon>
    </lineage>
</organism>
<dbReference type="GO" id="GO:0009234">
    <property type="term" value="P:menaquinone biosynthetic process"/>
    <property type="evidence" value="ECO:0007669"/>
    <property type="project" value="UniProtKB-UniRule"/>
</dbReference>
<sequence length="268" mass="30808">MNIHYSLSGNRHKPVILFLHGFLGSGDDYREICTELKDKFCCLTVDLPGHGKTTVNGDETSYQMPQTAQALISLLDRLHIDQCFLVGYSMGGRLALYLTLHFPQRFYQVILEGASPGLKTEPERSQRRAADEALAQKLETIPFKSFLIEWYHQPLFQSLLQHPDWGKLMARRMQENPRELSKSLRNLGTGNQPSLWEQLPHNSVPILLLVGEYDDKFRKINTEIVQRSAFAQLKIIPHTGHNIHWENSRTYVNELIQFFGACDRLKSC</sequence>
<dbReference type="EMBL" id="CP159837">
    <property type="protein sequence ID" value="XCM38428.1"/>
    <property type="molecule type" value="Genomic_DNA"/>
</dbReference>
<proteinExistence type="inferred from homology"/>
<keyword evidence="1" id="KW-0474">Menaquinone biosynthesis</keyword>
<dbReference type="RefSeq" id="WP_054468277.1">
    <property type="nucleotide sequence ID" value="NZ_CP159837.1"/>
</dbReference>
<comment type="catalytic activity">
    <reaction evidence="3">
        <text>5-enolpyruvoyl-6-hydroxy-2-succinyl-cyclohex-3-ene-1-carboxylate = (1R,6R)-6-hydroxy-2-succinyl-cyclohexa-2,4-diene-1-carboxylate + pyruvate</text>
        <dbReference type="Rhea" id="RHEA:25597"/>
        <dbReference type="ChEBI" id="CHEBI:15361"/>
        <dbReference type="ChEBI" id="CHEBI:58689"/>
        <dbReference type="ChEBI" id="CHEBI:58818"/>
        <dbReference type="EC" id="4.2.99.20"/>
    </reaction>
</comment>
<evidence type="ECO:0000259" key="4">
    <source>
        <dbReference type="Pfam" id="PF00561"/>
    </source>
</evidence>
<comment type="similarity">
    <text evidence="3">Belongs to the AB hydrolase superfamily. MenH family.</text>
</comment>
<comment type="pathway">
    <text evidence="3">Quinol/quinone metabolism; 1,4-dihydroxy-2-naphthoate biosynthesis; 1,4-dihydroxy-2-naphthoate from chorismate: step 3/7.</text>
</comment>
<gene>
    <name evidence="3 5" type="primary">menH</name>
    <name evidence="5" type="ORF">ABWT76_001277</name>
</gene>
<dbReference type="InterPro" id="IPR029058">
    <property type="entry name" value="AB_hydrolase_fold"/>
</dbReference>
<dbReference type="PRINTS" id="PR00111">
    <property type="entry name" value="ABHYDROLASE"/>
</dbReference>
<feature type="domain" description="AB hydrolase-1" evidence="4">
    <location>
        <begin position="14"/>
        <end position="247"/>
    </location>
</feature>
<dbReference type="GO" id="GO:0070205">
    <property type="term" value="F:2-succinyl-6-hydroxy-2,4-cyclohexadiene-1-carboxylate synthase activity"/>
    <property type="evidence" value="ECO:0007669"/>
    <property type="project" value="UniProtKB-UniRule"/>
</dbReference>
<keyword evidence="2 3" id="KW-0456">Lyase</keyword>
<evidence type="ECO:0000256" key="1">
    <source>
        <dbReference type="ARBA" id="ARBA00022428"/>
    </source>
</evidence>
<evidence type="ECO:0000313" key="5">
    <source>
        <dbReference type="EMBL" id="XCM38428.1"/>
    </source>
</evidence>
<dbReference type="GO" id="GO:0042372">
    <property type="term" value="P:phylloquinone biosynthetic process"/>
    <property type="evidence" value="ECO:0007669"/>
    <property type="project" value="UniProtKB-UniRule"/>
</dbReference>
<dbReference type="EC" id="4.2.99.20" evidence="3"/>
<dbReference type="SUPFAM" id="SSF53474">
    <property type="entry name" value="alpha/beta-Hydrolases"/>
    <property type="match status" value="1"/>
</dbReference>